<evidence type="ECO:0000313" key="1">
    <source>
        <dbReference type="EMBL" id="KDR71902.1"/>
    </source>
</evidence>
<organism evidence="1 2">
    <name type="scientific">Galerina marginata (strain CBS 339.88)</name>
    <dbReference type="NCBI Taxonomy" id="685588"/>
    <lineage>
        <taxon>Eukaryota</taxon>
        <taxon>Fungi</taxon>
        <taxon>Dikarya</taxon>
        <taxon>Basidiomycota</taxon>
        <taxon>Agaricomycotina</taxon>
        <taxon>Agaricomycetes</taxon>
        <taxon>Agaricomycetidae</taxon>
        <taxon>Agaricales</taxon>
        <taxon>Agaricineae</taxon>
        <taxon>Strophariaceae</taxon>
        <taxon>Galerina</taxon>
    </lineage>
</organism>
<proteinExistence type="predicted"/>
<dbReference type="AlphaFoldDB" id="A0A067SPF1"/>
<keyword evidence="2" id="KW-1185">Reference proteome</keyword>
<reference evidence="2" key="1">
    <citation type="journal article" date="2014" name="Proc. Natl. Acad. Sci. U.S.A.">
        <title>Extensive sampling of basidiomycete genomes demonstrates inadequacy of the white-rot/brown-rot paradigm for wood decay fungi.</title>
        <authorList>
            <person name="Riley R."/>
            <person name="Salamov A.A."/>
            <person name="Brown D.W."/>
            <person name="Nagy L.G."/>
            <person name="Floudas D."/>
            <person name="Held B.W."/>
            <person name="Levasseur A."/>
            <person name="Lombard V."/>
            <person name="Morin E."/>
            <person name="Otillar R."/>
            <person name="Lindquist E.A."/>
            <person name="Sun H."/>
            <person name="LaButti K.M."/>
            <person name="Schmutz J."/>
            <person name="Jabbour D."/>
            <person name="Luo H."/>
            <person name="Baker S.E."/>
            <person name="Pisabarro A.G."/>
            <person name="Walton J.D."/>
            <person name="Blanchette R.A."/>
            <person name="Henrissat B."/>
            <person name="Martin F."/>
            <person name="Cullen D."/>
            <person name="Hibbett D.S."/>
            <person name="Grigoriev I.V."/>
        </authorList>
    </citation>
    <scope>NUCLEOTIDE SEQUENCE [LARGE SCALE GENOMIC DNA]</scope>
    <source>
        <strain evidence="2">CBS 339.88</strain>
    </source>
</reference>
<dbReference type="EMBL" id="KL142391">
    <property type="protein sequence ID" value="KDR71902.1"/>
    <property type="molecule type" value="Genomic_DNA"/>
</dbReference>
<evidence type="ECO:0000313" key="2">
    <source>
        <dbReference type="Proteomes" id="UP000027222"/>
    </source>
</evidence>
<accession>A0A067SPF1</accession>
<sequence length="68" mass="8115">MSTCRSHQRHFTWIKQRKYAACALGRSCRRHLQMSCHKVHERPRRLFATVVTYSIVRICQLPLQVMTT</sequence>
<name>A0A067SPF1_GALM3</name>
<gene>
    <name evidence="1" type="ORF">GALMADRAFT_270981</name>
</gene>
<dbReference type="HOGENOM" id="CLU_2794133_0_0_1"/>
<dbReference type="Proteomes" id="UP000027222">
    <property type="component" value="Unassembled WGS sequence"/>
</dbReference>
<protein>
    <submittedName>
        <fullName evidence="1">Uncharacterized protein</fullName>
    </submittedName>
</protein>